<organism evidence="2">
    <name type="scientific">viral metagenome</name>
    <dbReference type="NCBI Taxonomy" id="1070528"/>
    <lineage>
        <taxon>unclassified sequences</taxon>
        <taxon>metagenomes</taxon>
        <taxon>organismal metagenomes</taxon>
    </lineage>
</organism>
<protein>
    <recommendedName>
        <fullName evidence="1">PPM-type phosphatase domain-containing protein</fullName>
    </recommendedName>
</protein>
<dbReference type="Gene3D" id="3.60.40.10">
    <property type="entry name" value="PPM-type phosphatase domain"/>
    <property type="match status" value="1"/>
</dbReference>
<sequence length="303" mass="34952">MIHSKVIQLCKKQDEIYQGNAVNLTTNEPYIYGIIIDGHGNDIGVNDIRIVIQTHLMEILEAEHPHILIQEQLEILKKQHIQQSQPSVFYSVGQSRLLNQLARSGSTFLMTKFYNNRVETFSIGDSEIYVIKNDEIVYHNPIHDWSNTSEQIRLFQRRDINIFPRLSYGSFAINPTTIASKPSYMIDYNKTHSFVPTQALGHEGITEFAPERQTIYYDDEIDKIKIILASDGLWDVFTPEHPDDLHNMKTLNGEELADLAEKRWKQEWLVAKSPQTPEDIYPTPSSYHSNSYDDVSVITITNK</sequence>
<accession>A0A6C0LTS0</accession>
<proteinExistence type="predicted"/>
<dbReference type="EMBL" id="MN740540">
    <property type="protein sequence ID" value="QHU32632.1"/>
    <property type="molecule type" value="Genomic_DNA"/>
</dbReference>
<dbReference type="InterPro" id="IPR001932">
    <property type="entry name" value="PPM-type_phosphatase-like_dom"/>
</dbReference>
<evidence type="ECO:0000259" key="1">
    <source>
        <dbReference type="PROSITE" id="PS51746"/>
    </source>
</evidence>
<reference evidence="2" key="1">
    <citation type="journal article" date="2020" name="Nature">
        <title>Giant virus diversity and host interactions through global metagenomics.</title>
        <authorList>
            <person name="Schulz F."/>
            <person name="Roux S."/>
            <person name="Paez-Espino D."/>
            <person name="Jungbluth S."/>
            <person name="Walsh D.A."/>
            <person name="Denef V.J."/>
            <person name="McMahon K.D."/>
            <person name="Konstantinidis K.T."/>
            <person name="Eloe-Fadrosh E.A."/>
            <person name="Kyrpides N.C."/>
            <person name="Woyke T."/>
        </authorList>
    </citation>
    <scope>NUCLEOTIDE SEQUENCE</scope>
    <source>
        <strain evidence="2">GVMAG-M-3300027969-2</strain>
    </source>
</reference>
<dbReference type="AlphaFoldDB" id="A0A6C0LTS0"/>
<evidence type="ECO:0000313" key="2">
    <source>
        <dbReference type="EMBL" id="QHU32632.1"/>
    </source>
</evidence>
<feature type="domain" description="PPM-type phosphatase" evidence="1">
    <location>
        <begin position="6"/>
        <end position="302"/>
    </location>
</feature>
<dbReference type="PROSITE" id="PS51746">
    <property type="entry name" value="PPM_2"/>
    <property type="match status" value="1"/>
</dbReference>
<name>A0A6C0LTS0_9ZZZZ</name>
<dbReference type="SUPFAM" id="SSF81606">
    <property type="entry name" value="PP2C-like"/>
    <property type="match status" value="1"/>
</dbReference>
<dbReference type="InterPro" id="IPR036457">
    <property type="entry name" value="PPM-type-like_dom_sf"/>
</dbReference>